<sequence>MAPARSRGAVARKLAAPNKKNSNKSAPQIVHQKKAVPVDNEEILAPWTPSSYTAFKALLSARLCAAVWSNISDCDETFNYWEPTHYLMYGKGFQTWEYSPVYAIRSYTYLWLYALPGLFYSSLLQSNKVLVFYFLRCLLGLCCACCEVYFYRGVCSHFGAHVGRMTLVFLLMAAGMYVSSTAFLPSTFTMYLTMVSFGAWFLHQYEIAILATAVSSLVGWPFVAILGLPLAYDVLVNKRDFALFLKISSFSFVGVMIPLVWLDSYHYGRLVIAPANIVLYNVFSEHGPDLYGIEPWYFYFVNGFLNFNFVFIAAIVAYFVLVLLRFVLNIPRGHHLQPSLWLCLLPMYLWIVVFFTRPHKEERFLFPVYPLFCLAAAVTVDGIQKLFFHVFVIQKIRHYLDSTNWIAVVVAVLCSSLSISRAVGLYRAYHAPMETYLELSRLAADSDLSVQLSNIQTVLCVGKEWYRFPSSFFLPDGWELRFVRSEFKGQLPKPYSQLKNATKIIPENMNDRNLEEPTRYIDIQHCDYLIDSDFSEETEREPRYSHLHEVWEIVSTTPFLDSSRSPRLYRSFYIPFLTEAKCNYVSYNLLKRKEQIKKREPKKFGWRG</sequence>
<evidence type="ECO:0000256" key="2">
    <source>
        <dbReference type="ARBA" id="ARBA00004922"/>
    </source>
</evidence>
<evidence type="ECO:0000256" key="10">
    <source>
        <dbReference type="RuleBase" id="RU363075"/>
    </source>
</evidence>
<keyword evidence="4 10" id="KW-0328">Glycosyltransferase</keyword>
<comment type="subcellular location">
    <subcellularLocation>
        <location evidence="1 10">Endoplasmic reticulum membrane</location>
        <topology evidence="1 10">Multi-pass membrane protein</topology>
    </subcellularLocation>
</comment>
<feature type="transmembrane region" description="Helical" evidence="10">
    <location>
        <begin position="405"/>
        <end position="426"/>
    </location>
</feature>
<feature type="transmembrane region" description="Helical" evidence="10">
    <location>
        <begin position="209"/>
        <end position="231"/>
    </location>
</feature>
<dbReference type="PANTHER" id="PTHR22760:SF2">
    <property type="entry name" value="ALPHA-1,2-MANNOSYLTRANSFERASE ALG9"/>
    <property type="match status" value="1"/>
</dbReference>
<feature type="transmembrane region" description="Helical" evidence="10">
    <location>
        <begin position="243"/>
        <end position="262"/>
    </location>
</feature>
<evidence type="ECO:0000256" key="5">
    <source>
        <dbReference type="ARBA" id="ARBA00022679"/>
    </source>
</evidence>
<keyword evidence="9 10" id="KW-0472">Membrane</keyword>
<evidence type="ECO:0000256" key="1">
    <source>
        <dbReference type="ARBA" id="ARBA00004477"/>
    </source>
</evidence>
<comment type="similarity">
    <text evidence="3 10">Belongs to the glycosyltransferase 22 family.</text>
</comment>
<evidence type="ECO:0000256" key="4">
    <source>
        <dbReference type="ARBA" id="ARBA00022676"/>
    </source>
</evidence>
<comment type="pathway">
    <text evidence="2">Protein modification; protein glycosylation.</text>
</comment>
<feature type="transmembrane region" description="Helical" evidence="10">
    <location>
        <begin position="130"/>
        <end position="151"/>
    </location>
</feature>
<evidence type="ECO:0000256" key="11">
    <source>
        <dbReference type="SAM" id="MobiDB-lite"/>
    </source>
</evidence>
<evidence type="ECO:0000256" key="3">
    <source>
        <dbReference type="ARBA" id="ARBA00007063"/>
    </source>
</evidence>
<reference evidence="13" key="1">
    <citation type="submission" date="2025-08" db="UniProtKB">
        <authorList>
            <consortium name="RefSeq"/>
        </authorList>
    </citation>
    <scope>IDENTIFICATION</scope>
    <source>
        <tissue evidence="13">Muscle</tissue>
    </source>
</reference>
<feature type="transmembrane region" description="Helical" evidence="10">
    <location>
        <begin position="368"/>
        <end position="393"/>
    </location>
</feature>
<protein>
    <recommendedName>
        <fullName evidence="10">Mannosyltransferase</fullName>
        <ecNumber evidence="10">2.4.1.-</ecNumber>
    </recommendedName>
</protein>
<gene>
    <name evidence="13" type="primary">LOC106467075</name>
</gene>
<name>A0ABM1T4U1_LIMPO</name>
<evidence type="ECO:0000256" key="6">
    <source>
        <dbReference type="ARBA" id="ARBA00022692"/>
    </source>
</evidence>
<feature type="region of interest" description="Disordered" evidence="11">
    <location>
        <begin position="1"/>
        <end position="27"/>
    </location>
</feature>
<organism evidence="12 13">
    <name type="scientific">Limulus polyphemus</name>
    <name type="common">Atlantic horseshoe crab</name>
    <dbReference type="NCBI Taxonomy" id="6850"/>
    <lineage>
        <taxon>Eukaryota</taxon>
        <taxon>Metazoa</taxon>
        <taxon>Ecdysozoa</taxon>
        <taxon>Arthropoda</taxon>
        <taxon>Chelicerata</taxon>
        <taxon>Merostomata</taxon>
        <taxon>Xiphosura</taxon>
        <taxon>Limulidae</taxon>
        <taxon>Limulus</taxon>
    </lineage>
</organism>
<dbReference type="PANTHER" id="PTHR22760">
    <property type="entry name" value="GLYCOSYLTRANSFERASE"/>
    <property type="match status" value="1"/>
</dbReference>
<accession>A0ABM1T4U1</accession>
<dbReference type="RefSeq" id="XP_022250897.1">
    <property type="nucleotide sequence ID" value="XM_022395189.1"/>
</dbReference>
<evidence type="ECO:0000256" key="7">
    <source>
        <dbReference type="ARBA" id="ARBA00022824"/>
    </source>
</evidence>
<dbReference type="EC" id="2.4.1.-" evidence="10"/>
<dbReference type="GeneID" id="106467075"/>
<keyword evidence="6 10" id="KW-0812">Transmembrane</keyword>
<dbReference type="Pfam" id="PF03901">
    <property type="entry name" value="Glyco_transf_22"/>
    <property type="match status" value="1"/>
</dbReference>
<evidence type="ECO:0000313" key="13">
    <source>
        <dbReference type="RefSeq" id="XP_022250897.1"/>
    </source>
</evidence>
<evidence type="ECO:0000256" key="9">
    <source>
        <dbReference type="ARBA" id="ARBA00023136"/>
    </source>
</evidence>
<keyword evidence="8 10" id="KW-1133">Transmembrane helix</keyword>
<keyword evidence="7 10" id="KW-0256">Endoplasmic reticulum</keyword>
<evidence type="ECO:0000256" key="8">
    <source>
        <dbReference type="ARBA" id="ARBA00022989"/>
    </source>
</evidence>
<dbReference type="Proteomes" id="UP000694941">
    <property type="component" value="Unplaced"/>
</dbReference>
<evidence type="ECO:0000313" key="12">
    <source>
        <dbReference type="Proteomes" id="UP000694941"/>
    </source>
</evidence>
<keyword evidence="5" id="KW-0808">Transferase</keyword>
<dbReference type="InterPro" id="IPR005599">
    <property type="entry name" value="GPI_mannosylTrfase"/>
</dbReference>
<feature type="transmembrane region" description="Helical" evidence="10">
    <location>
        <begin position="303"/>
        <end position="327"/>
    </location>
</feature>
<proteinExistence type="inferred from homology"/>
<keyword evidence="12" id="KW-1185">Reference proteome</keyword>
<feature type="transmembrane region" description="Helical" evidence="10">
    <location>
        <begin position="339"/>
        <end position="356"/>
    </location>
</feature>
<feature type="transmembrane region" description="Helical" evidence="10">
    <location>
        <begin position="107"/>
        <end position="124"/>
    </location>
</feature>